<evidence type="ECO:0000313" key="4">
    <source>
        <dbReference type="EMBL" id="KAH0574858.1"/>
    </source>
</evidence>
<keyword evidence="2" id="KW-1133">Transmembrane helix</keyword>
<accession>V6LEB4</accession>
<evidence type="ECO:0000256" key="1">
    <source>
        <dbReference type="SAM" id="MobiDB-lite"/>
    </source>
</evidence>
<gene>
    <name evidence="3" type="ORF">SS50377_18343</name>
    <name evidence="4" type="ORF">SS50377_22473</name>
</gene>
<keyword evidence="2" id="KW-0472">Membrane</keyword>
<feature type="compositionally biased region" description="Polar residues" evidence="1">
    <location>
        <begin position="59"/>
        <end position="68"/>
    </location>
</feature>
<dbReference type="VEuPathDB" id="GiardiaDB:SS50377_22473"/>
<dbReference type="Proteomes" id="UP000018208">
    <property type="component" value="Unassembled WGS sequence"/>
</dbReference>
<feature type="transmembrane region" description="Helical" evidence="2">
    <location>
        <begin position="97"/>
        <end position="114"/>
    </location>
</feature>
<keyword evidence="2" id="KW-0812">Transmembrane</keyword>
<evidence type="ECO:0000256" key="2">
    <source>
        <dbReference type="SAM" id="Phobius"/>
    </source>
</evidence>
<keyword evidence="5" id="KW-1185">Reference proteome</keyword>
<evidence type="ECO:0000313" key="5">
    <source>
        <dbReference type="Proteomes" id="UP000018208"/>
    </source>
</evidence>
<feature type="region of interest" description="Disordered" evidence="1">
    <location>
        <begin position="48"/>
        <end position="75"/>
    </location>
</feature>
<proteinExistence type="predicted"/>
<name>V6LEB4_9EUKA</name>
<dbReference type="AlphaFoldDB" id="V6LEB4"/>
<dbReference type="EMBL" id="AUWU02000003">
    <property type="protein sequence ID" value="KAH0574858.1"/>
    <property type="molecule type" value="Genomic_DNA"/>
</dbReference>
<sequence length="119" mass="13630">MTNSLANVIDLADQQDMKQYRFQHTSLEQPIVTERLEAVQPSLVSISMRNDSSQESRQEISYSHQTISQKDKDGQSFTPKRVKIIIDETPKTVNTHTLSFVGFLILSILIYVLFKVKSK</sequence>
<dbReference type="EMBL" id="KI546166">
    <property type="protein sequence ID" value="EST42036.1"/>
    <property type="molecule type" value="Genomic_DNA"/>
</dbReference>
<reference evidence="4" key="2">
    <citation type="submission" date="2020-12" db="EMBL/GenBank/DDBJ databases">
        <title>New Spironucleus salmonicida genome in near-complete chromosomes.</title>
        <authorList>
            <person name="Xu F."/>
            <person name="Kurt Z."/>
            <person name="Jimenez-Gonzalez A."/>
            <person name="Astvaldsson A."/>
            <person name="Andersson J.O."/>
            <person name="Svard S.G."/>
        </authorList>
    </citation>
    <scope>NUCLEOTIDE SEQUENCE</scope>
    <source>
        <strain evidence="4">ATCC 50377</strain>
    </source>
</reference>
<organism evidence="3">
    <name type="scientific">Spironucleus salmonicida</name>
    <dbReference type="NCBI Taxonomy" id="348837"/>
    <lineage>
        <taxon>Eukaryota</taxon>
        <taxon>Metamonada</taxon>
        <taxon>Diplomonadida</taxon>
        <taxon>Hexamitidae</taxon>
        <taxon>Hexamitinae</taxon>
        <taxon>Spironucleus</taxon>
    </lineage>
</organism>
<protein>
    <submittedName>
        <fullName evidence="3">Uncharacterized protein</fullName>
    </submittedName>
</protein>
<reference evidence="3 4" key="1">
    <citation type="journal article" date="2014" name="PLoS Genet.">
        <title>The Genome of Spironucleus salmonicida Highlights a Fish Pathogen Adapted to Fluctuating Environments.</title>
        <authorList>
            <person name="Xu F."/>
            <person name="Jerlstrom-Hultqvist J."/>
            <person name="Einarsson E."/>
            <person name="Astvaldsson A."/>
            <person name="Svard S.G."/>
            <person name="Andersson J.O."/>
        </authorList>
    </citation>
    <scope>NUCLEOTIDE SEQUENCE</scope>
    <source>
        <strain evidence="4">ATCC 50377</strain>
    </source>
</reference>
<evidence type="ECO:0000313" key="3">
    <source>
        <dbReference type="EMBL" id="EST42036.1"/>
    </source>
</evidence>